<evidence type="ECO:0000313" key="9">
    <source>
        <dbReference type="EMBL" id="OWF39801.1"/>
    </source>
</evidence>
<protein>
    <submittedName>
        <fullName evidence="9">Melatonin receptor type 1B-B</fullName>
    </submittedName>
</protein>
<feature type="transmembrane region" description="Helical" evidence="7">
    <location>
        <begin position="219"/>
        <end position="242"/>
    </location>
</feature>
<sequence>MTTTISPDAGQRLSGITWNGTTMSAASMLNGSSVTMATTTPTSWVDSLLNHKSSTYVELTILTIMVFLGCGGNIKVMWTFGKVKTQFARQIMSLFFTLAISDGLICSVRIPLRIYGLLHPSWDEGHEVCTAWHITSAILGIIIFKNLLVALQRLIIMYSFPFYRRHFTLTTVLLIVVLIWVIHIGTFITITVVFNIKLSYDNNGICQLKNAYSSRNETVWFIVEGLISVTPVTLTALCHMWIVYKICSTGLTKLDRIDERASYVRINTMAILRTLLVLVCWVPYLLVNMLGADPDPLTPRIRGYLDYLLCAQSVISPYITLQDSDFSDSVTRKKTIARRGILNGNSFRLSLKKCISNITSGELRTNRPTE</sequence>
<feature type="transmembrane region" description="Helical" evidence="7">
    <location>
        <begin position="172"/>
        <end position="194"/>
    </location>
</feature>
<feature type="domain" description="G-protein coupled receptors family 1 profile" evidence="8">
    <location>
        <begin position="72"/>
        <end position="320"/>
    </location>
</feature>
<evidence type="ECO:0000256" key="5">
    <source>
        <dbReference type="ARBA" id="ARBA00023136"/>
    </source>
</evidence>
<evidence type="ECO:0000256" key="6">
    <source>
        <dbReference type="ARBA" id="ARBA00023170"/>
    </source>
</evidence>
<evidence type="ECO:0000256" key="2">
    <source>
        <dbReference type="ARBA" id="ARBA00022475"/>
    </source>
</evidence>
<dbReference type="PANTHER" id="PTHR24241:SF76">
    <property type="entry name" value="NEUROPEPTIDE SIFAMIDE RECEPTOR"/>
    <property type="match status" value="1"/>
</dbReference>
<evidence type="ECO:0000313" key="10">
    <source>
        <dbReference type="Proteomes" id="UP000242188"/>
    </source>
</evidence>
<proteinExistence type="predicted"/>
<dbReference type="GO" id="GO:0004930">
    <property type="term" value="F:G protein-coupled receptor activity"/>
    <property type="evidence" value="ECO:0007669"/>
    <property type="project" value="InterPro"/>
</dbReference>
<dbReference type="AlphaFoldDB" id="A0A210PTI4"/>
<evidence type="ECO:0000256" key="3">
    <source>
        <dbReference type="ARBA" id="ARBA00022692"/>
    </source>
</evidence>
<feature type="transmembrane region" description="Helical" evidence="7">
    <location>
        <begin position="56"/>
        <end position="78"/>
    </location>
</feature>
<feature type="transmembrane region" description="Helical" evidence="7">
    <location>
        <begin position="263"/>
        <end position="284"/>
    </location>
</feature>
<keyword evidence="4 7" id="KW-1133">Transmembrane helix</keyword>
<dbReference type="GO" id="GO:0042277">
    <property type="term" value="F:peptide binding"/>
    <property type="evidence" value="ECO:0007669"/>
    <property type="project" value="TreeGrafter"/>
</dbReference>
<evidence type="ECO:0000256" key="4">
    <source>
        <dbReference type="ARBA" id="ARBA00022989"/>
    </source>
</evidence>
<comment type="subcellular location">
    <subcellularLocation>
        <location evidence="1">Cell membrane</location>
        <topology evidence="1">Multi-pass membrane protein</topology>
    </subcellularLocation>
</comment>
<accession>A0A210PTI4</accession>
<organism evidence="9 10">
    <name type="scientific">Mizuhopecten yessoensis</name>
    <name type="common">Japanese scallop</name>
    <name type="synonym">Patinopecten yessoensis</name>
    <dbReference type="NCBI Taxonomy" id="6573"/>
    <lineage>
        <taxon>Eukaryota</taxon>
        <taxon>Metazoa</taxon>
        <taxon>Spiralia</taxon>
        <taxon>Lophotrochozoa</taxon>
        <taxon>Mollusca</taxon>
        <taxon>Bivalvia</taxon>
        <taxon>Autobranchia</taxon>
        <taxon>Pteriomorphia</taxon>
        <taxon>Pectinida</taxon>
        <taxon>Pectinoidea</taxon>
        <taxon>Pectinidae</taxon>
        <taxon>Mizuhopecten</taxon>
    </lineage>
</organism>
<evidence type="ECO:0000259" key="8">
    <source>
        <dbReference type="PROSITE" id="PS50262"/>
    </source>
</evidence>
<dbReference type="PROSITE" id="PS50262">
    <property type="entry name" value="G_PROTEIN_RECEP_F1_2"/>
    <property type="match status" value="1"/>
</dbReference>
<keyword evidence="3 7" id="KW-0812">Transmembrane</keyword>
<evidence type="ECO:0000256" key="1">
    <source>
        <dbReference type="ARBA" id="ARBA00004651"/>
    </source>
</evidence>
<evidence type="ECO:0000256" key="7">
    <source>
        <dbReference type="SAM" id="Phobius"/>
    </source>
</evidence>
<dbReference type="CDD" id="cd00637">
    <property type="entry name" value="7tm_classA_rhodopsin-like"/>
    <property type="match status" value="1"/>
</dbReference>
<dbReference type="GO" id="GO:0032870">
    <property type="term" value="P:cellular response to hormone stimulus"/>
    <property type="evidence" value="ECO:0007669"/>
    <property type="project" value="TreeGrafter"/>
</dbReference>
<keyword evidence="10" id="KW-1185">Reference proteome</keyword>
<reference evidence="9 10" key="1">
    <citation type="journal article" date="2017" name="Nat. Ecol. Evol.">
        <title>Scallop genome provides insights into evolution of bilaterian karyotype and development.</title>
        <authorList>
            <person name="Wang S."/>
            <person name="Zhang J."/>
            <person name="Jiao W."/>
            <person name="Li J."/>
            <person name="Xun X."/>
            <person name="Sun Y."/>
            <person name="Guo X."/>
            <person name="Huan P."/>
            <person name="Dong B."/>
            <person name="Zhang L."/>
            <person name="Hu X."/>
            <person name="Sun X."/>
            <person name="Wang J."/>
            <person name="Zhao C."/>
            <person name="Wang Y."/>
            <person name="Wang D."/>
            <person name="Huang X."/>
            <person name="Wang R."/>
            <person name="Lv J."/>
            <person name="Li Y."/>
            <person name="Zhang Z."/>
            <person name="Liu B."/>
            <person name="Lu W."/>
            <person name="Hui Y."/>
            <person name="Liang J."/>
            <person name="Zhou Z."/>
            <person name="Hou R."/>
            <person name="Li X."/>
            <person name="Liu Y."/>
            <person name="Li H."/>
            <person name="Ning X."/>
            <person name="Lin Y."/>
            <person name="Zhao L."/>
            <person name="Xing Q."/>
            <person name="Dou J."/>
            <person name="Li Y."/>
            <person name="Mao J."/>
            <person name="Guo H."/>
            <person name="Dou H."/>
            <person name="Li T."/>
            <person name="Mu C."/>
            <person name="Jiang W."/>
            <person name="Fu Q."/>
            <person name="Fu X."/>
            <person name="Miao Y."/>
            <person name="Liu J."/>
            <person name="Yu Q."/>
            <person name="Li R."/>
            <person name="Liao H."/>
            <person name="Li X."/>
            <person name="Kong Y."/>
            <person name="Jiang Z."/>
            <person name="Chourrout D."/>
            <person name="Li R."/>
            <person name="Bao Z."/>
        </authorList>
    </citation>
    <scope>NUCLEOTIDE SEQUENCE [LARGE SCALE GENOMIC DNA]</scope>
    <source>
        <strain evidence="9 10">PY_sf001</strain>
    </source>
</reference>
<keyword evidence="2" id="KW-1003">Cell membrane</keyword>
<dbReference type="GO" id="GO:0005886">
    <property type="term" value="C:plasma membrane"/>
    <property type="evidence" value="ECO:0007669"/>
    <property type="project" value="UniProtKB-SubCell"/>
</dbReference>
<keyword evidence="5 7" id="KW-0472">Membrane</keyword>
<dbReference type="OrthoDB" id="6085842at2759"/>
<dbReference type="PANTHER" id="PTHR24241">
    <property type="entry name" value="NEUROPEPTIDE RECEPTOR-RELATED G-PROTEIN COUPLED RECEPTOR"/>
    <property type="match status" value="1"/>
</dbReference>
<dbReference type="InterPro" id="IPR017452">
    <property type="entry name" value="GPCR_Rhodpsn_7TM"/>
</dbReference>
<feature type="transmembrane region" description="Helical" evidence="7">
    <location>
        <begin position="90"/>
        <end position="110"/>
    </location>
</feature>
<comment type="caution">
    <text evidence="9">The sequence shown here is derived from an EMBL/GenBank/DDBJ whole genome shotgun (WGS) entry which is preliminary data.</text>
</comment>
<dbReference type="Gene3D" id="1.20.1070.10">
    <property type="entry name" value="Rhodopsin 7-helix transmembrane proteins"/>
    <property type="match status" value="1"/>
</dbReference>
<dbReference type="Proteomes" id="UP000242188">
    <property type="component" value="Unassembled WGS sequence"/>
</dbReference>
<feature type="transmembrane region" description="Helical" evidence="7">
    <location>
        <begin position="130"/>
        <end position="151"/>
    </location>
</feature>
<dbReference type="EMBL" id="NEDP02005507">
    <property type="protein sequence ID" value="OWF39801.1"/>
    <property type="molecule type" value="Genomic_DNA"/>
</dbReference>
<dbReference type="Pfam" id="PF00001">
    <property type="entry name" value="7tm_1"/>
    <property type="match status" value="1"/>
</dbReference>
<name>A0A210PTI4_MIZYE</name>
<keyword evidence="6 9" id="KW-0675">Receptor</keyword>
<dbReference type="InterPro" id="IPR000276">
    <property type="entry name" value="GPCR_Rhodpsn"/>
</dbReference>
<dbReference type="SUPFAM" id="SSF81321">
    <property type="entry name" value="Family A G protein-coupled receptor-like"/>
    <property type="match status" value="1"/>
</dbReference>
<gene>
    <name evidence="9" type="ORF">KP79_PYT20136</name>
</gene>